<dbReference type="InterPro" id="IPR002885">
    <property type="entry name" value="PPR_rpt"/>
</dbReference>
<dbReference type="Proteomes" id="UP000743370">
    <property type="component" value="Unassembled WGS sequence"/>
</dbReference>
<dbReference type="PANTHER" id="PTHR47926:SF504">
    <property type="entry name" value="(WILD MALAYSIAN BANANA) HYPOTHETICAL PROTEIN"/>
    <property type="match status" value="1"/>
</dbReference>
<dbReference type="Pfam" id="PF14432">
    <property type="entry name" value="DYW_deaminase"/>
    <property type="match status" value="1"/>
</dbReference>
<evidence type="ECO:0000256" key="3">
    <source>
        <dbReference type="PROSITE-ProRule" id="PRU00708"/>
    </source>
</evidence>
<dbReference type="InterPro" id="IPR032867">
    <property type="entry name" value="DYW_dom"/>
</dbReference>
<dbReference type="NCBIfam" id="TIGR00756">
    <property type="entry name" value="PPR"/>
    <property type="match status" value="5"/>
</dbReference>
<sequence>MSEGRLLSKILNKCSKRRLLGQGKQAHGVVEKLGFRLDLVLNNDLIDMYSKCGTMDLACSVFVRMSQRNVVSWTALMCGYLQNGDARASLLLFSKMGRSDVRPNEFTLSTSLKASGILGIAQNGMQIHGFCAKSNFDWVPVVGNSTMDMYSKCGMVREAAQVFNTLTERNVISWNVMIAGYCNDGNGGEALSLFREMQVNGEVPDGYTYSSSLKACNCAGAVGEGMQIHAALIRHGFPYLAESAVAGALVDLYVKCRRMAEARRVFHRSEEKSVMSWSTLILGYAQEDNLAEAMDLFRELRESRHRMDGFVLSSLIGVFADFALAEQGKQMHGYAIKVPYGLLEMSVANSVLDMYMKCGLIDEADALFREMLARNVVSWTVMITGYGKHGIGNKAIELFNQMQVNGIEPDSVTYLAVLTACSHSGLIKEGKKYFSSLCNNQQIKPQVEHYACMVDLLGRGGLLKDAKDLIEKMPLKPNVGIWQTLLSACRMHADVEMGKQVGEILMRLDGNHPANYVIFSNMYAAGGYWKESEKLRETAKRKGLKKEAGRSWVEIDKEIHIFYNGDGMHPLIGEIHEVLKEVEKRVKDEMGYVHGVNFSLHDVEEESKVESLRVHSEKLAIGLVLVRRGLKVERVIRIFKNLRIPKSMRICQPIREIFAKIEDIIRGRFRVRSLSIFKDFSVGQCLEGDLLCETIP</sequence>
<protein>
    <submittedName>
        <fullName evidence="5">Putative pentatricopeptide repeat-containing protein</fullName>
    </submittedName>
</protein>
<dbReference type="InterPro" id="IPR046960">
    <property type="entry name" value="PPR_At4g14850-like_plant"/>
</dbReference>
<dbReference type="Pfam" id="PF13041">
    <property type="entry name" value="PPR_2"/>
    <property type="match status" value="3"/>
</dbReference>
<feature type="domain" description="DYW" evidence="4">
    <location>
        <begin position="591"/>
        <end position="689"/>
    </location>
</feature>
<dbReference type="PROSITE" id="PS51375">
    <property type="entry name" value="PPR"/>
    <property type="match status" value="5"/>
</dbReference>
<dbReference type="EMBL" id="JABFOF010000004">
    <property type="protein sequence ID" value="KAG2400174.1"/>
    <property type="molecule type" value="Genomic_DNA"/>
</dbReference>
<dbReference type="AlphaFoldDB" id="A0A8T0KKF2"/>
<dbReference type="PANTHER" id="PTHR47926">
    <property type="entry name" value="PENTATRICOPEPTIDE REPEAT-CONTAINING PROTEIN"/>
    <property type="match status" value="1"/>
</dbReference>
<name>A0A8T0KKF2_PHAAN</name>
<dbReference type="GO" id="GO:0009451">
    <property type="term" value="P:RNA modification"/>
    <property type="evidence" value="ECO:0007669"/>
    <property type="project" value="InterPro"/>
</dbReference>
<feature type="repeat" description="PPR" evidence="3">
    <location>
        <begin position="170"/>
        <end position="204"/>
    </location>
</feature>
<reference evidence="5 6" key="1">
    <citation type="submission" date="2020-05" db="EMBL/GenBank/DDBJ databases">
        <title>Vigna angularis (adzuki bean) Var. LongXiaoDou No. 4 denovo assembly.</title>
        <authorList>
            <person name="Xiang H."/>
        </authorList>
    </citation>
    <scope>NUCLEOTIDE SEQUENCE [LARGE SCALE GENOMIC DNA]</scope>
    <source>
        <tissue evidence="5">Leaf</tissue>
    </source>
</reference>
<dbReference type="GO" id="GO:0003729">
    <property type="term" value="F:mRNA binding"/>
    <property type="evidence" value="ECO:0007669"/>
    <property type="project" value="UniProtKB-ARBA"/>
</dbReference>
<gene>
    <name evidence="5" type="ORF">HKW66_Vig0099720</name>
</gene>
<dbReference type="FunFam" id="1.25.40.10:FF:000073">
    <property type="entry name" value="Pentatricopeptide repeat-containing protein chloroplastic"/>
    <property type="match status" value="1"/>
</dbReference>
<feature type="repeat" description="PPR" evidence="3">
    <location>
        <begin position="273"/>
        <end position="307"/>
    </location>
</feature>
<feature type="repeat" description="PPR" evidence="3">
    <location>
        <begin position="69"/>
        <end position="103"/>
    </location>
</feature>
<dbReference type="Gene3D" id="1.25.40.10">
    <property type="entry name" value="Tetratricopeptide repeat domain"/>
    <property type="match status" value="4"/>
</dbReference>
<dbReference type="InterPro" id="IPR046848">
    <property type="entry name" value="E_motif"/>
</dbReference>
<dbReference type="InterPro" id="IPR011990">
    <property type="entry name" value="TPR-like_helical_dom_sf"/>
</dbReference>
<evidence type="ECO:0000256" key="2">
    <source>
        <dbReference type="ARBA" id="ARBA00022737"/>
    </source>
</evidence>
<organism evidence="5 6">
    <name type="scientific">Phaseolus angularis</name>
    <name type="common">Azuki bean</name>
    <name type="synonym">Vigna angularis</name>
    <dbReference type="NCBI Taxonomy" id="3914"/>
    <lineage>
        <taxon>Eukaryota</taxon>
        <taxon>Viridiplantae</taxon>
        <taxon>Streptophyta</taxon>
        <taxon>Embryophyta</taxon>
        <taxon>Tracheophyta</taxon>
        <taxon>Spermatophyta</taxon>
        <taxon>Magnoliopsida</taxon>
        <taxon>eudicotyledons</taxon>
        <taxon>Gunneridae</taxon>
        <taxon>Pentapetalae</taxon>
        <taxon>rosids</taxon>
        <taxon>fabids</taxon>
        <taxon>Fabales</taxon>
        <taxon>Fabaceae</taxon>
        <taxon>Papilionoideae</taxon>
        <taxon>50 kb inversion clade</taxon>
        <taxon>NPAAA clade</taxon>
        <taxon>indigoferoid/millettioid clade</taxon>
        <taxon>Phaseoleae</taxon>
        <taxon>Vigna</taxon>
    </lineage>
</organism>
<dbReference type="Pfam" id="PF01535">
    <property type="entry name" value="PPR"/>
    <property type="match status" value="3"/>
</dbReference>
<evidence type="ECO:0000313" key="5">
    <source>
        <dbReference type="EMBL" id="KAG2400174.1"/>
    </source>
</evidence>
<feature type="repeat" description="PPR" evidence="3">
    <location>
        <begin position="375"/>
        <end position="409"/>
    </location>
</feature>
<dbReference type="GO" id="GO:0008270">
    <property type="term" value="F:zinc ion binding"/>
    <property type="evidence" value="ECO:0007669"/>
    <property type="project" value="InterPro"/>
</dbReference>
<feature type="repeat" description="PPR" evidence="3">
    <location>
        <begin position="344"/>
        <end position="374"/>
    </location>
</feature>
<dbReference type="Pfam" id="PF20431">
    <property type="entry name" value="E_motif"/>
    <property type="match status" value="1"/>
</dbReference>
<keyword evidence="2" id="KW-0677">Repeat</keyword>
<comment type="caution">
    <text evidence="5">The sequence shown here is derived from an EMBL/GenBank/DDBJ whole genome shotgun (WGS) entry which is preliminary data.</text>
</comment>
<dbReference type="FunFam" id="1.25.40.10:FF:000196">
    <property type="entry name" value="Pentatricopeptide repeat-containing protein At4g14850"/>
    <property type="match status" value="1"/>
</dbReference>
<dbReference type="FunFam" id="1.25.40.10:FF:001921">
    <property type="entry name" value="Pentatricopeptide repeat-containing protein mitochondrial"/>
    <property type="match status" value="1"/>
</dbReference>
<evidence type="ECO:0000259" key="4">
    <source>
        <dbReference type="Pfam" id="PF14432"/>
    </source>
</evidence>
<evidence type="ECO:0000256" key="1">
    <source>
        <dbReference type="ARBA" id="ARBA00006643"/>
    </source>
</evidence>
<comment type="similarity">
    <text evidence="1">Belongs to the PPR family. PCMP-H subfamily.</text>
</comment>
<dbReference type="FunFam" id="1.25.40.10:FF:000690">
    <property type="entry name" value="Pentatricopeptide repeat-containing protein"/>
    <property type="match status" value="1"/>
</dbReference>
<accession>A0A8T0KKF2</accession>
<proteinExistence type="inferred from homology"/>
<evidence type="ECO:0000313" key="6">
    <source>
        <dbReference type="Proteomes" id="UP000743370"/>
    </source>
</evidence>